<feature type="region of interest" description="Disordered" evidence="2">
    <location>
        <begin position="1"/>
        <end position="21"/>
    </location>
</feature>
<feature type="compositionally biased region" description="Low complexity" evidence="2">
    <location>
        <begin position="8"/>
        <end position="20"/>
    </location>
</feature>
<evidence type="ECO:0000259" key="3">
    <source>
        <dbReference type="SMART" id="SM00943"/>
    </source>
</evidence>
<keyword evidence="5" id="KW-1185">Reference proteome</keyword>
<dbReference type="InterPro" id="IPR015330">
    <property type="entry name" value="DNA_primase/pol_bifunc_N"/>
</dbReference>
<gene>
    <name evidence="4" type="ORF">DZC30_22615</name>
</gene>
<evidence type="ECO:0000313" key="5">
    <source>
        <dbReference type="Proteomes" id="UP000261948"/>
    </source>
</evidence>
<accession>A0A373F2P8</accession>
<dbReference type="SUPFAM" id="SSF56747">
    <property type="entry name" value="Prim-pol domain"/>
    <property type="match status" value="1"/>
</dbReference>
<evidence type="ECO:0000256" key="1">
    <source>
        <dbReference type="ARBA" id="ARBA00022801"/>
    </source>
</evidence>
<name>A0A373F2P8_COMTE</name>
<dbReference type="Proteomes" id="UP000261948">
    <property type="component" value="Unassembled WGS sequence"/>
</dbReference>
<dbReference type="PANTHER" id="PTHR35372">
    <property type="entry name" value="ATP BINDING PROTEIN-RELATED"/>
    <property type="match status" value="1"/>
</dbReference>
<dbReference type="GO" id="GO:0016787">
    <property type="term" value="F:hydrolase activity"/>
    <property type="evidence" value="ECO:0007669"/>
    <property type="project" value="UniProtKB-KW"/>
</dbReference>
<dbReference type="SMART" id="SM00943">
    <property type="entry name" value="Prim-Pol"/>
    <property type="match status" value="1"/>
</dbReference>
<organism evidence="4 5">
    <name type="scientific">Comamonas testosteroni</name>
    <name type="common">Pseudomonas testosteroni</name>
    <dbReference type="NCBI Taxonomy" id="285"/>
    <lineage>
        <taxon>Bacteria</taxon>
        <taxon>Pseudomonadati</taxon>
        <taxon>Pseudomonadota</taxon>
        <taxon>Betaproteobacteria</taxon>
        <taxon>Burkholderiales</taxon>
        <taxon>Comamonadaceae</taxon>
        <taxon>Comamonas</taxon>
    </lineage>
</organism>
<protein>
    <submittedName>
        <fullName evidence="4">DUF3987 domain-containing protein</fullName>
    </submittedName>
</protein>
<dbReference type="InterPro" id="IPR025048">
    <property type="entry name" value="DUF3987"/>
</dbReference>
<comment type="caution">
    <text evidence="4">The sequence shown here is derived from an EMBL/GenBank/DDBJ whole genome shotgun (WGS) entry which is preliminary data.</text>
</comment>
<reference evidence="4 5" key="1">
    <citation type="submission" date="2018-08" db="EMBL/GenBank/DDBJ databases">
        <title>Comamonas testosteroni strain SWCO2.</title>
        <authorList>
            <person name="Jiang N."/>
            <person name="Zhang X.Z."/>
        </authorList>
    </citation>
    <scope>NUCLEOTIDE SEQUENCE [LARGE SCALE GENOMIC DNA]</scope>
    <source>
        <strain evidence="4 5">SWCO2</strain>
    </source>
</reference>
<feature type="domain" description="DNA primase/polymerase bifunctional N-terminal" evidence="3">
    <location>
        <begin position="40"/>
        <end position="194"/>
    </location>
</feature>
<dbReference type="PANTHER" id="PTHR35372:SF2">
    <property type="entry name" value="SF3 HELICASE DOMAIN-CONTAINING PROTEIN"/>
    <property type="match status" value="1"/>
</dbReference>
<proteinExistence type="predicted"/>
<dbReference type="EMBL" id="QURR01000069">
    <property type="protein sequence ID" value="RGE38408.1"/>
    <property type="molecule type" value="Genomic_DNA"/>
</dbReference>
<evidence type="ECO:0000256" key="2">
    <source>
        <dbReference type="SAM" id="MobiDB-lite"/>
    </source>
</evidence>
<keyword evidence="1" id="KW-0378">Hydrolase</keyword>
<dbReference type="Pfam" id="PF13148">
    <property type="entry name" value="DUF3987"/>
    <property type="match status" value="1"/>
</dbReference>
<evidence type="ECO:0000313" key="4">
    <source>
        <dbReference type="EMBL" id="RGE38408.1"/>
    </source>
</evidence>
<dbReference type="Pfam" id="PF09250">
    <property type="entry name" value="Prim-Pol"/>
    <property type="match status" value="1"/>
</dbReference>
<dbReference type="InterPro" id="IPR051620">
    <property type="entry name" value="ORF904-like_C"/>
</dbReference>
<sequence>MEARQMTNNAPSQSSASNNQISRHEEIRKDTFQGTKAQLALSYATAGWNIFPLIPDEKRPATAHGLKDASSDPEKIKSWWERWPDANIGIAMPPHLVAVDIDVKNHVNGHTTLAEIAAPHGGVPSTLTAETPSGGWHLYFQKPVDVSVKNRAGIRPGIDVRAQGGYLVAPGSTISGMPYKWINTPQIANCPQWLLEVLTEEKKALSRPPTTMQRNNVEGQDGLNIAANDKYAQAVWGKAVSAILTAVDGTRNETLNASAYGLARLAGAGRLDWPHAMGVLEQAALTLGLPLNEVRKTIASAQSGMNVPNYEGSPDSQRALAFKVFGSTFPDLGDAHQAETTWPEPTPLPDTLTPVAPFDMSLLPAALRAWVADIAHRMQCPPDFAAVGAVAAISSLIGARVVVAPKARDDWRVTPNLWGLIVGRPGVMKSPALSEVLKPLHRLETNERELWKVAHEAWELDCKVAGMAADSNEKQAKACAAKDPDKARALLQPTHTPSEPTMRRYVVNDSTVEKLAELLTVNPWGVLVYRDELHGLLCNMDRQGQEGARGFYLTGYDGNQGHAIDRIGRGESYIPRVCISMLGGIQPGKVQSYVRDAVAGGASDDGLLQRFGLAVWPDVNRDFIYVDSWPNTPAKEAAFAIFERLNQLPSDTDATPSEWRFSPDAQTLFEEWLTPFETEIRGEELHPALVSHLSKYRKLIPALALIFALVDTPDSGGIIHKCELMRALDWCSYLRTHAARLYSAAVIPETTGAKLLLKKIKAGSLRDGDGVLLEHFTPRIVAVKNWTALGTSEAVRKAADLLTEYGWLALDSIPSGAAGGRPSSRYRIHPKVLSGGMPTD</sequence>
<dbReference type="CDD" id="cd04859">
    <property type="entry name" value="Prim_Pol"/>
    <property type="match status" value="1"/>
</dbReference>
<dbReference type="AlphaFoldDB" id="A0A373F2P8"/>